<reference evidence="1 2" key="1">
    <citation type="journal article" date="2010" name="Cell">
        <title>The genome of Naegleria gruberi illuminates early eukaryotic versatility.</title>
        <authorList>
            <person name="Fritz-Laylin L.K."/>
            <person name="Prochnik S.E."/>
            <person name="Ginger M.L."/>
            <person name="Dacks J.B."/>
            <person name="Carpenter M.L."/>
            <person name="Field M.C."/>
            <person name="Kuo A."/>
            <person name="Paredez A."/>
            <person name="Chapman J."/>
            <person name="Pham J."/>
            <person name="Shu S."/>
            <person name="Neupane R."/>
            <person name="Cipriano M."/>
            <person name="Mancuso J."/>
            <person name="Tu H."/>
            <person name="Salamov A."/>
            <person name="Lindquist E."/>
            <person name="Shapiro H."/>
            <person name="Lucas S."/>
            <person name="Grigoriev I.V."/>
            <person name="Cande W.Z."/>
            <person name="Fulton C."/>
            <person name="Rokhsar D.S."/>
            <person name="Dawson S.C."/>
        </authorList>
    </citation>
    <scope>NUCLEOTIDE SEQUENCE [LARGE SCALE GENOMIC DNA]</scope>
    <source>
        <strain evidence="1 2">NEG-M</strain>
    </source>
</reference>
<dbReference type="AlphaFoldDB" id="D2V166"/>
<accession>D2V166</accession>
<gene>
    <name evidence="1" type="ORF">NAEGRDRAFT_62775</name>
</gene>
<dbReference type="KEGG" id="ngr:NAEGRDRAFT_62775"/>
<evidence type="ECO:0000313" key="2">
    <source>
        <dbReference type="Proteomes" id="UP000006671"/>
    </source>
</evidence>
<protein>
    <submittedName>
        <fullName evidence="1">Predicted protein</fullName>
    </submittedName>
</protein>
<dbReference type="Proteomes" id="UP000006671">
    <property type="component" value="Unassembled WGS sequence"/>
</dbReference>
<dbReference type="InParanoid" id="D2V166"/>
<name>D2V166_NAEGR</name>
<organism evidence="2">
    <name type="scientific">Naegleria gruberi</name>
    <name type="common">Amoeba</name>
    <dbReference type="NCBI Taxonomy" id="5762"/>
    <lineage>
        <taxon>Eukaryota</taxon>
        <taxon>Discoba</taxon>
        <taxon>Heterolobosea</taxon>
        <taxon>Tetramitia</taxon>
        <taxon>Eutetramitia</taxon>
        <taxon>Vahlkampfiidae</taxon>
        <taxon>Naegleria</taxon>
    </lineage>
</organism>
<dbReference type="VEuPathDB" id="AmoebaDB:NAEGRDRAFT_62775"/>
<proteinExistence type="predicted"/>
<evidence type="ECO:0000313" key="1">
    <source>
        <dbReference type="EMBL" id="EFC49415.1"/>
    </source>
</evidence>
<dbReference type="RefSeq" id="XP_002682159.1">
    <property type="nucleotide sequence ID" value="XM_002682113.1"/>
</dbReference>
<keyword evidence="2" id="KW-1185">Reference proteome</keyword>
<dbReference type="EMBL" id="GG738848">
    <property type="protein sequence ID" value="EFC49415.1"/>
    <property type="molecule type" value="Genomic_DNA"/>
</dbReference>
<dbReference type="GeneID" id="8852632"/>
<sequence>MSLHRGDLSEFCTTTNETYNKYKQSDEKLLREELLFICDHLCKHLPHYFHEHQMERMSLAELLVELWSQPNFREEYFENRFKLDPYLVLPTLCSYLERGSQFNVKRTCFFEPVFTNQRYLTCAYSTKTSNYPYKTNQLSFELFANCFSCDTWADVVAVSFSLSDYDNLQYLNTYFNECKRLSKFTCYRIILIFTHPDVFQERIKLGVKYQGNTDPNIRKELNRLKKDCALIINSLITETLKVMINNQDNSYPNRTYEYHIVNTSHDSDMKELLNCLAIGANSPRKCFITHRFDLPLFVIPNNDFKHNLHGALQMRRLDDIILDFIH</sequence>